<evidence type="ECO:0000313" key="5">
    <source>
        <dbReference type="Proteomes" id="UP001378592"/>
    </source>
</evidence>
<keyword evidence="5" id="KW-1185">Reference proteome</keyword>
<dbReference type="Proteomes" id="UP001378592">
    <property type="component" value="Unassembled WGS sequence"/>
</dbReference>
<accession>A0AAN9V7Y5</accession>
<comment type="similarity">
    <text evidence="1">Belongs to the universal ribosomal protein uL10 family.</text>
</comment>
<dbReference type="SUPFAM" id="SSF160369">
    <property type="entry name" value="Ribosomal protein L10-like"/>
    <property type="match status" value="1"/>
</dbReference>
<dbReference type="InterPro" id="IPR043141">
    <property type="entry name" value="Ribosomal_uL10-like_sf"/>
</dbReference>
<evidence type="ECO:0000256" key="2">
    <source>
        <dbReference type="ARBA" id="ARBA00035707"/>
    </source>
</evidence>
<evidence type="ECO:0000256" key="1">
    <source>
        <dbReference type="ARBA" id="ARBA00008889"/>
    </source>
</evidence>
<dbReference type="Gene3D" id="3.30.70.1730">
    <property type="match status" value="1"/>
</dbReference>
<dbReference type="AlphaFoldDB" id="A0AAN9V7Y5"/>
<proteinExistence type="inferred from homology"/>
<dbReference type="EMBL" id="JAZDUA010000396">
    <property type="protein sequence ID" value="KAK7793228.1"/>
    <property type="molecule type" value="Genomic_DNA"/>
</dbReference>
<evidence type="ECO:0000313" key="4">
    <source>
        <dbReference type="EMBL" id="KAK7793228.1"/>
    </source>
</evidence>
<protein>
    <recommendedName>
        <fullName evidence="2">Large ribosomal subunit protein uL10m</fullName>
    </recommendedName>
    <alternativeName>
        <fullName evidence="3">39S ribosomal protein L10, mitochondrial</fullName>
    </alternativeName>
</protein>
<dbReference type="InterPro" id="IPR047865">
    <property type="entry name" value="Ribosomal_uL10_bac_type"/>
</dbReference>
<reference evidence="4 5" key="1">
    <citation type="submission" date="2024-03" db="EMBL/GenBank/DDBJ databases">
        <title>The genome assembly and annotation of the cricket Gryllus longicercus Weissman &amp; Gray.</title>
        <authorList>
            <person name="Szrajer S."/>
            <person name="Gray D."/>
            <person name="Ylla G."/>
        </authorList>
    </citation>
    <scope>NUCLEOTIDE SEQUENCE [LARGE SCALE GENOMIC DNA]</scope>
    <source>
        <strain evidence="4">DAG 2021-001</strain>
        <tissue evidence="4">Whole body minus gut</tissue>
    </source>
</reference>
<name>A0AAN9V7Y5_9ORTH</name>
<comment type="caution">
    <text evidence="4">The sequence shown here is derived from an EMBL/GenBank/DDBJ whole genome shotgun (WGS) entry which is preliminary data.</text>
</comment>
<organism evidence="4 5">
    <name type="scientific">Gryllus longicercus</name>
    <dbReference type="NCBI Taxonomy" id="2509291"/>
    <lineage>
        <taxon>Eukaryota</taxon>
        <taxon>Metazoa</taxon>
        <taxon>Ecdysozoa</taxon>
        <taxon>Arthropoda</taxon>
        <taxon>Hexapoda</taxon>
        <taxon>Insecta</taxon>
        <taxon>Pterygota</taxon>
        <taxon>Neoptera</taxon>
        <taxon>Polyneoptera</taxon>
        <taxon>Orthoptera</taxon>
        <taxon>Ensifera</taxon>
        <taxon>Gryllidea</taxon>
        <taxon>Grylloidea</taxon>
        <taxon>Gryllidae</taxon>
        <taxon>Gryllinae</taxon>
        <taxon>Gryllus</taxon>
    </lineage>
</organism>
<dbReference type="PANTHER" id="PTHR11560">
    <property type="entry name" value="39S RIBOSOMAL PROTEIN L10, MITOCHONDRIAL"/>
    <property type="match status" value="1"/>
</dbReference>
<evidence type="ECO:0000256" key="3">
    <source>
        <dbReference type="ARBA" id="ARBA00035716"/>
    </source>
</evidence>
<sequence length="244" mass="28316">MSSLTQALLQVRWQPSIQFVRYRRINIQKPRPPHYVRKLVLHVCEPQYEKPKKSIQELCLRPVFLTKKQKVEENPFQTLLARDLVNWCEKSNCIYIFQQNSITGPDIFKAKVLFKRQQMALQKYDRPTMEEAFSSNDKYKALLPLIVGSPLSLAFGSEPQVSTVLKICRKVPELILLAGIFDNRLLSRSEMMEYTYFPNLQTAQAQLVSVLNSAATQLVQNMNQHQQTLVGHLEKHVELKSEDK</sequence>
<gene>
    <name evidence="4" type="ORF">R5R35_005078</name>
</gene>